<evidence type="ECO:0000256" key="7">
    <source>
        <dbReference type="ARBA" id="ARBA00023273"/>
    </source>
</evidence>
<comment type="subcellular location">
    <subcellularLocation>
        <location evidence="1">Cell projection</location>
        <location evidence="1">Cilium</location>
    </subcellularLocation>
</comment>
<dbReference type="FunFam" id="1.25.40.470:FF:000008">
    <property type="entry name" value="Intraflagellar transport protein 172 homolog"/>
    <property type="match status" value="1"/>
</dbReference>
<dbReference type="Proteomes" id="UP000085678">
    <property type="component" value="Unplaced"/>
</dbReference>
<dbReference type="InParanoid" id="A0A1S3IJ99"/>
<name>A0A1S3IJ99_LINAN</name>
<keyword evidence="3" id="KW-0853">WD repeat</keyword>
<dbReference type="OrthoDB" id="2186662at2759"/>
<evidence type="ECO:0000259" key="10">
    <source>
        <dbReference type="Pfam" id="PF23387"/>
    </source>
</evidence>
<dbReference type="FunFam" id="1.25.40.470:FF:000013">
    <property type="entry name" value="intraflagellar transport protein 172 homolog"/>
    <property type="match status" value="1"/>
</dbReference>
<dbReference type="InterPro" id="IPR011990">
    <property type="entry name" value="TPR-like_helical_dom_sf"/>
</dbReference>
<dbReference type="SUPFAM" id="SSF50978">
    <property type="entry name" value="WD40 repeat-like"/>
    <property type="match status" value="1"/>
</dbReference>
<evidence type="ECO:0000256" key="1">
    <source>
        <dbReference type="ARBA" id="ARBA00004138"/>
    </source>
</evidence>
<dbReference type="InterPro" id="IPR001680">
    <property type="entry name" value="WD40_rpt"/>
</dbReference>
<keyword evidence="12" id="KW-1185">Reference proteome</keyword>
<dbReference type="PANTHER" id="PTHR15722">
    <property type="entry name" value="IFT140/172-RELATED"/>
    <property type="match status" value="1"/>
</dbReference>
<dbReference type="Gene3D" id="2.130.10.10">
    <property type="entry name" value="YVTN repeat-like/Quinoprotein amine dehydrogenase"/>
    <property type="match status" value="2"/>
</dbReference>
<feature type="domain" description="IFT80/172/WDR35 TPR" evidence="10">
    <location>
        <begin position="627"/>
        <end position="756"/>
    </location>
</feature>
<dbReference type="Pfam" id="PF24762">
    <property type="entry name" value="TPR_IF140-IFT172"/>
    <property type="match status" value="1"/>
</dbReference>
<evidence type="ECO:0000256" key="8">
    <source>
        <dbReference type="ARBA" id="ARBA00038130"/>
    </source>
</evidence>
<evidence type="ECO:0000256" key="2">
    <source>
        <dbReference type="ARBA" id="ARBA00022473"/>
    </source>
</evidence>
<reference evidence="13" key="1">
    <citation type="submission" date="2025-08" db="UniProtKB">
        <authorList>
            <consortium name="RefSeq"/>
        </authorList>
    </citation>
    <scope>IDENTIFICATION</scope>
    <source>
        <tissue evidence="13">Gonads</tissue>
    </source>
</reference>
<keyword evidence="2" id="KW-0217">Developmental protein</keyword>
<feature type="domain" description="IF140/IFT172/WDR19 TPR" evidence="11">
    <location>
        <begin position="1032"/>
        <end position="1194"/>
    </location>
</feature>
<dbReference type="FunFam" id="2.130.10.10:FF:001535">
    <property type="entry name" value="Intraflagellar transport protein 172 homolog"/>
    <property type="match status" value="1"/>
</dbReference>
<dbReference type="GO" id="GO:0005930">
    <property type="term" value="C:axoneme"/>
    <property type="evidence" value="ECO:0007669"/>
    <property type="project" value="TreeGrafter"/>
</dbReference>
<evidence type="ECO:0000313" key="13">
    <source>
        <dbReference type="RefSeq" id="XP_013398188.1"/>
    </source>
</evidence>
<dbReference type="GO" id="GO:0030992">
    <property type="term" value="C:intraciliary transport particle B"/>
    <property type="evidence" value="ECO:0007669"/>
    <property type="project" value="TreeGrafter"/>
</dbReference>
<sequence>MQLKHMKTVLAPQEGAAKITAMAWSPNNQKMAVVTSDRVVLLYDETGEMRDKFTTKPADAKFGKKSYIVKGIAFSPDSAKLAVAQTDNIIYVYKIGEDWGEKKVICNKFVQQSAVTCLIWPPDQNIIFGLADGKVRLGNMKTNKSSTIYSSDSYVVSLCSNPSGKGIMSGHADGSIVRYFFDDEGSGDAQGKIAVHSCPPYALAWATNSFIAAGCDKRIVAYGRDGRSIQQFDYSRDDDEKEFTTAVCSPSGQSIVIGSFDRLRVFNWSPRKATWDESKPKEIPYLYTITALAWRKDGSRLCAGTLCGAVELFDCCLRRAIYKNKFEMTYVGLSQVIVRNLSTGTRVVLKSYYGYEIDEVKILGNDRYLVAHTTDTLILGDLQTSKLSEVPWQGTGGNEKFYFDNESVCMIFNAGELSLVEYGNNEILGSVRTEFMNPHLISVRLNERKQRGVDDNKKMAYLIDLKTIAIIDLLFGVTLGQINHDSKIDWLELNETGRKLLFRDKRLRLNLYDIETQTRTTILNYCSYVQWVPGSDVVVAQNRGSLCIWYNIDAPERVTMFPLKGDIVDLEKNNGKTEVIVNDGITTVSYSLDEGLIEFGTAIDDGDYARAVAYLESLEMSAETEAMWKTLSKLSLEAGQLHIAERCYAALGDVSKARYLRETNRQAEEAAKTTGGDGFQYYKVRARMAILDKQFKQAESIYLEQNNLDEAMEMYQEMHKWDEAIEVAQAKAHPELENLRRTYYQWLMDTSQEEKAGEVKEREGDYMGAIALYMKAGLPARAARLATSNEELMSNSEVINRIATALIQGEFYERAGDLFEKIRSYQKAAECYRMGKAYRQAVDLARYAFPEQVVNLEQEWGDHLVAQKQLDAAINHYIEAGATLKAVEAAINSRQWAKATQILELQDSEMSAKYYRKIAVHYASVGELEVAEKYFLEADCIKEAIDMYNNAGKWEKAHRLAAQCMKQDEVAVLYIKQANSLEAEGKFKEAERLYVTVEEPDMAITMYKKQKMYNDMVRLVKQFHPELLQDTHLHLAQELHAENNLRQAEIHFLEAKDWKGAVNMYRSNDMWDEAYRVAKSHGGANPAKQVAYLWAKSLGGDSAVKLLTKFGLLEAAIDYAAENCAFDFAFDLAKTSMKNKMPDIHLKYAMYLEDEGKFKEAEAEFIKAAKPKEAVLMYVHNQDWDSAQRVAEEHDPDSVADVLVGQARFAFEEKEYQKAESFLLRAQRPELAIKYYKEASMWQDALRVCKEYIPHKLQQLQDEYDKEMITKSTKGADTLIQQAKDWEASGEYTRAVECYVKVTPKVTNDTNMMTKCWIKAGELALKFLGADKAVDVVQVLGPRLVEAKKYSNAAELYLGLDMYKDAIDAFIAGEEWNKAKKVAKELEPRYEPYVDDRYKDYLKNQGKADALAGVDVVAALDMYVEKGQWDKCLETAEKQNAKVLHKYVAMYASQLIKENNTEAALDLYVKYGTPPSQQNFNIYKRIFSDIAGMHGLNKAEAYRTWADLRDMLFDLCENMTRSAEANSPAHEEFENMLLVAHYYATRSASMSHKSLEAVATKLSVSLLRHIELIPADKAFYEAGMMCKIAGWENMAFVLLNRYLDIVEAIEEGSLDMLDNTDFQDTDIPFEFSLPEKPHLNEDKHEEVKEWVLAVSMDQRVEQVLPKDERDTYEASLVAANTGIRSLPCVISGYPVLRNKLEFKRPGKAANKDDWNKFLMATKVSHSQECQDTLKFIGTWCGAAPSPSFTM</sequence>
<keyword evidence="6" id="KW-0969">Cilium</keyword>
<protein>
    <recommendedName>
        <fullName evidence="9">Intraflagellar transport protein 172 homolog</fullName>
    </recommendedName>
</protein>
<keyword evidence="4" id="KW-0677">Repeat</keyword>
<evidence type="ECO:0000313" key="12">
    <source>
        <dbReference type="Proteomes" id="UP000085678"/>
    </source>
</evidence>
<dbReference type="InterPro" id="IPR056157">
    <property type="entry name" value="TPR_IFT80_172_dom"/>
</dbReference>
<dbReference type="InterPro" id="IPR015943">
    <property type="entry name" value="WD40/YVTN_repeat-like_dom_sf"/>
</dbReference>
<evidence type="ECO:0000256" key="4">
    <source>
        <dbReference type="ARBA" id="ARBA00022737"/>
    </source>
</evidence>
<dbReference type="InterPro" id="IPR036322">
    <property type="entry name" value="WD40_repeat_dom_sf"/>
</dbReference>
<evidence type="ECO:0000256" key="9">
    <source>
        <dbReference type="ARBA" id="ARBA00073483"/>
    </source>
</evidence>
<evidence type="ECO:0000256" key="5">
    <source>
        <dbReference type="ARBA" id="ARBA00022803"/>
    </source>
</evidence>
<dbReference type="RefSeq" id="XP_013398188.1">
    <property type="nucleotide sequence ID" value="XM_013542734.1"/>
</dbReference>
<dbReference type="GO" id="GO:0036064">
    <property type="term" value="C:ciliary basal body"/>
    <property type="evidence" value="ECO:0007669"/>
    <property type="project" value="TreeGrafter"/>
</dbReference>
<dbReference type="PANTHER" id="PTHR15722:SF2">
    <property type="entry name" value="INTRAFLAGELLAR TRANSPORT PROTEIN 172 HOMOLOG"/>
    <property type="match status" value="1"/>
</dbReference>
<dbReference type="Pfam" id="PF23387">
    <property type="entry name" value="TPR_IFT80_172"/>
    <property type="match status" value="1"/>
</dbReference>
<comment type="similarity">
    <text evidence="8">Belongs to the IFT172 family.</text>
</comment>
<accession>A0A1S3IJ99</accession>
<dbReference type="SMART" id="SM00320">
    <property type="entry name" value="WD40"/>
    <property type="match status" value="7"/>
</dbReference>
<dbReference type="SUPFAM" id="SSF69322">
    <property type="entry name" value="Tricorn protease domain 2"/>
    <property type="match status" value="1"/>
</dbReference>
<evidence type="ECO:0000256" key="3">
    <source>
        <dbReference type="ARBA" id="ARBA00022574"/>
    </source>
</evidence>
<dbReference type="KEGG" id="lak:106164727"/>
<evidence type="ECO:0000256" key="6">
    <source>
        <dbReference type="ARBA" id="ARBA00023069"/>
    </source>
</evidence>
<keyword evidence="5" id="KW-0802">TPR repeat</keyword>
<dbReference type="FunCoup" id="A0A1S3IJ99">
    <property type="interactions" value="116"/>
</dbReference>
<dbReference type="GO" id="GO:0042073">
    <property type="term" value="P:intraciliary transport"/>
    <property type="evidence" value="ECO:0007669"/>
    <property type="project" value="TreeGrafter"/>
</dbReference>
<keyword evidence="7" id="KW-0966">Cell projection</keyword>
<dbReference type="FunFam" id="1.25.40.470:FF:000012">
    <property type="entry name" value="intraflagellar transport protein 172 homolog"/>
    <property type="match status" value="1"/>
</dbReference>
<dbReference type="Gene3D" id="1.25.40.470">
    <property type="match status" value="3"/>
</dbReference>
<organism evidence="12 13">
    <name type="scientific">Lingula anatina</name>
    <name type="common">Brachiopod</name>
    <name type="synonym">Lingula unguis</name>
    <dbReference type="NCBI Taxonomy" id="7574"/>
    <lineage>
        <taxon>Eukaryota</taxon>
        <taxon>Metazoa</taxon>
        <taxon>Spiralia</taxon>
        <taxon>Lophotrochozoa</taxon>
        <taxon>Brachiopoda</taxon>
        <taxon>Linguliformea</taxon>
        <taxon>Lingulata</taxon>
        <taxon>Lingulida</taxon>
        <taxon>Linguloidea</taxon>
        <taxon>Lingulidae</taxon>
        <taxon>Lingula</taxon>
    </lineage>
</organism>
<gene>
    <name evidence="13" type="primary">LOC106164727</name>
</gene>
<dbReference type="FunFam" id="2.130.10.10:FF:002910">
    <property type="entry name" value="Predicted protein"/>
    <property type="match status" value="1"/>
</dbReference>
<evidence type="ECO:0000259" key="11">
    <source>
        <dbReference type="Pfam" id="PF24762"/>
    </source>
</evidence>
<dbReference type="InterPro" id="IPR056168">
    <property type="entry name" value="TPR_IF140/IFT172/WDR19"/>
</dbReference>
<dbReference type="SUPFAM" id="SSF48452">
    <property type="entry name" value="TPR-like"/>
    <property type="match status" value="2"/>
</dbReference>
<proteinExistence type="inferred from homology"/>
<dbReference type="GeneID" id="106164727"/>
<dbReference type="STRING" id="7574.A0A1S3IJ99"/>